<comment type="caution">
    <text evidence="11">The sequence shown here is derived from an EMBL/GenBank/DDBJ whole genome shotgun (WGS) entry which is preliminary data.</text>
</comment>
<dbReference type="AlphaFoldDB" id="A0A6G0HIX3"/>
<accession>A0A6G0HIX3</accession>
<evidence type="ECO:0000313" key="12">
    <source>
        <dbReference type="Proteomes" id="UP000424527"/>
    </source>
</evidence>
<keyword evidence="4" id="KW-0391">Immunity</keyword>
<evidence type="ECO:0000256" key="8">
    <source>
        <dbReference type="SAM" id="Phobius"/>
    </source>
</evidence>
<feature type="domain" description="Ig-like" evidence="10">
    <location>
        <begin position="17"/>
        <end position="110"/>
    </location>
</feature>
<evidence type="ECO:0000256" key="5">
    <source>
        <dbReference type="ARBA" id="ARBA00023136"/>
    </source>
</evidence>
<evidence type="ECO:0000256" key="6">
    <source>
        <dbReference type="ARBA" id="ARBA00023157"/>
    </source>
</evidence>
<dbReference type="GO" id="GO:0002376">
    <property type="term" value="P:immune system process"/>
    <property type="evidence" value="ECO:0007669"/>
    <property type="project" value="UniProtKB-KW"/>
</dbReference>
<sequence>MMNFTLVTALLCTFGWISLSVSEFHTVEVQPGEDATLLCSNFTTLMSHVFWFKLDNRHNISCISSMLSHDGNVSFCDGFQNGKFNMTSNITTLFLEIKQVDVSDSGLYFCGNKADGNWPVIVSATHLRVQEAFDGITGLMMLGVILGALIIVLVIVIIGLAVKTTKLQTAHKERQIPQCSEDLNSDALNYQADLSVIKHRYSDTIICTMRSFTLITALLLCSLSWISVSASESQTVEVQPGQEVTLLCSNFSSVPTYIFWFKLVNRTQPRCLAHMFNPHEPATFCRGVQNEKFEMRSNISTVFLKIKQVDLSDSGLYFCGKYTSSDPVIVHATYLEVQEFDGVKNLMSVTLAALTAFLVMVVICLAVKIKKLQKADNEQKSPQWRENLDSDDLKDADLSLYAETNEDLQLDISFTPLQPLLDLCLSV</sequence>
<dbReference type="Pfam" id="PF07686">
    <property type="entry name" value="V-set"/>
    <property type="match status" value="2"/>
</dbReference>
<evidence type="ECO:0000256" key="7">
    <source>
        <dbReference type="ARBA" id="ARBA00023180"/>
    </source>
</evidence>
<evidence type="ECO:0000259" key="10">
    <source>
        <dbReference type="PROSITE" id="PS50835"/>
    </source>
</evidence>
<dbReference type="Gene3D" id="2.60.40.10">
    <property type="entry name" value="Immunoglobulins"/>
    <property type="match status" value="2"/>
</dbReference>
<dbReference type="CDD" id="cd00099">
    <property type="entry name" value="IgV"/>
    <property type="match status" value="1"/>
</dbReference>
<dbReference type="SMART" id="SM00406">
    <property type="entry name" value="IGv"/>
    <property type="match status" value="2"/>
</dbReference>
<dbReference type="InterPro" id="IPR007110">
    <property type="entry name" value="Ig-like_dom"/>
</dbReference>
<dbReference type="PANTHER" id="PTHR19433">
    <property type="entry name" value="T-CELL RECEPTOR ALPHA CHAIN V REGION-RELATED"/>
    <property type="match status" value="1"/>
</dbReference>
<dbReference type="GO" id="GO:0005886">
    <property type="term" value="C:plasma membrane"/>
    <property type="evidence" value="ECO:0007669"/>
    <property type="project" value="UniProtKB-SubCell"/>
</dbReference>
<evidence type="ECO:0000313" key="11">
    <source>
        <dbReference type="EMBL" id="KAE8278926.1"/>
    </source>
</evidence>
<organism evidence="11 12">
    <name type="scientific">Larimichthys crocea</name>
    <name type="common">Large yellow croaker</name>
    <name type="synonym">Pseudosciaena crocea</name>
    <dbReference type="NCBI Taxonomy" id="215358"/>
    <lineage>
        <taxon>Eukaryota</taxon>
        <taxon>Metazoa</taxon>
        <taxon>Chordata</taxon>
        <taxon>Craniata</taxon>
        <taxon>Vertebrata</taxon>
        <taxon>Euteleostomi</taxon>
        <taxon>Actinopterygii</taxon>
        <taxon>Neopterygii</taxon>
        <taxon>Teleostei</taxon>
        <taxon>Neoteleostei</taxon>
        <taxon>Acanthomorphata</taxon>
        <taxon>Eupercaria</taxon>
        <taxon>Sciaenidae</taxon>
        <taxon>Larimichthys</taxon>
    </lineage>
</organism>
<gene>
    <name evidence="11" type="ORF">D5F01_LYC22508</name>
</gene>
<feature type="signal peptide" evidence="9">
    <location>
        <begin position="1"/>
        <end position="22"/>
    </location>
</feature>
<keyword evidence="3 9" id="KW-0732">Signal</keyword>
<keyword evidence="7" id="KW-0325">Glycoprotein</keyword>
<dbReference type="PANTHER" id="PTHR19433:SF111">
    <property type="entry name" value="T CELL RECEPTOR ALPHA VARIABLE 4"/>
    <property type="match status" value="1"/>
</dbReference>
<evidence type="ECO:0000256" key="2">
    <source>
        <dbReference type="ARBA" id="ARBA00022475"/>
    </source>
</evidence>
<proteinExistence type="predicted"/>
<feature type="chain" id="PRO_5026131680" description="Ig-like domain-containing protein" evidence="9">
    <location>
        <begin position="23"/>
        <end position="427"/>
    </location>
</feature>
<reference evidence="11 12" key="1">
    <citation type="submission" date="2019-07" db="EMBL/GenBank/DDBJ databases">
        <title>Chromosome genome assembly for large yellow croaker.</title>
        <authorList>
            <person name="Xiao S."/>
        </authorList>
    </citation>
    <scope>NUCLEOTIDE SEQUENCE [LARGE SCALE GENOMIC DNA]</scope>
    <source>
        <strain evidence="11">JMULYC20181020</strain>
        <tissue evidence="11">Muscle</tissue>
    </source>
</reference>
<dbReference type="PROSITE" id="PS50835">
    <property type="entry name" value="IG_LIKE"/>
    <property type="match status" value="2"/>
</dbReference>
<evidence type="ECO:0000256" key="9">
    <source>
        <dbReference type="SAM" id="SignalP"/>
    </source>
</evidence>
<feature type="transmembrane region" description="Helical" evidence="8">
    <location>
        <begin position="207"/>
        <end position="228"/>
    </location>
</feature>
<dbReference type="InterPro" id="IPR052051">
    <property type="entry name" value="TCR_complex_component"/>
</dbReference>
<feature type="transmembrane region" description="Helical" evidence="8">
    <location>
        <begin position="346"/>
        <end position="367"/>
    </location>
</feature>
<dbReference type="Proteomes" id="UP000424527">
    <property type="component" value="Unassembled WGS sequence"/>
</dbReference>
<keyword evidence="8" id="KW-1133">Transmembrane helix</keyword>
<dbReference type="InterPro" id="IPR013783">
    <property type="entry name" value="Ig-like_fold"/>
</dbReference>
<protein>
    <recommendedName>
        <fullName evidence="10">Ig-like domain-containing protein</fullName>
    </recommendedName>
</protein>
<dbReference type="SMART" id="SM00409">
    <property type="entry name" value="IG"/>
    <property type="match status" value="2"/>
</dbReference>
<name>A0A6G0HIX3_LARCR</name>
<evidence type="ECO:0000256" key="1">
    <source>
        <dbReference type="ARBA" id="ARBA00004236"/>
    </source>
</evidence>
<evidence type="ECO:0000256" key="4">
    <source>
        <dbReference type="ARBA" id="ARBA00022859"/>
    </source>
</evidence>
<comment type="subcellular location">
    <subcellularLocation>
        <location evidence="1">Cell membrane</location>
    </subcellularLocation>
</comment>
<dbReference type="GO" id="GO:0009617">
    <property type="term" value="P:response to bacterium"/>
    <property type="evidence" value="ECO:0007669"/>
    <property type="project" value="TreeGrafter"/>
</dbReference>
<keyword evidence="8" id="KW-0812">Transmembrane</keyword>
<dbReference type="InterPro" id="IPR013106">
    <property type="entry name" value="Ig_V-set"/>
</dbReference>
<dbReference type="InterPro" id="IPR003599">
    <property type="entry name" value="Ig_sub"/>
</dbReference>
<keyword evidence="12" id="KW-1185">Reference proteome</keyword>
<keyword evidence="2" id="KW-1003">Cell membrane</keyword>
<dbReference type="SUPFAM" id="SSF48726">
    <property type="entry name" value="Immunoglobulin"/>
    <property type="match status" value="2"/>
</dbReference>
<feature type="domain" description="Ig-like" evidence="10">
    <location>
        <begin position="226"/>
        <end position="319"/>
    </location>
</feature>
<keyword evidence="6" id="KW-1015">Disulfide bond</keyword>
<dbReference type="EMBL" id="REGW02000023">
    <property type="protein sequence ID" value="KAE8278926.1"/>
    <property type="molecule type" value="Genomic_DNA"/>
</dbReference>
<feature type="transmembrane region" description="Helical" evidence="8">
    <location>
        <begin position="139"/>
        <end position="162"/>
    </location>
</feature>
<dbReference type="InterPro" id="IPR036179">
    <property type="entry name" value="Ig-like_dom_sf"/>
</dbReference>
<keyword evidence="5 8" id="KW-0472">Membrane</keyword>
<evidence type="ECO:0000256" key="3">
    <source>
        <dbReference type="ARBA" id="ARBA00022729"/>
    </source>
</evidence>